<accession>Q9RYA0</accession>
<dbReference type="Pfam" id="PF05163">
    <property type="entry name" value="DinB"/>
    <property type="match status" value="1"/>
</dbReference>
<dbReference type="GeneID" id="69516280"/>
<gene>
    <name evidence="4" type="ordered locus">DR_0050</name>
</gene>
<dbReference type="PIR" id="H75565">
    <property type="entry name" value="H75565"/>
</dbReference>
<organism evidence="4 5">
    <name type="scientific">Deinococcus radiodurans (strain ATCC 13939 / DSM 20539 / JCM 16871 / CCUG 27074 / LMG 4051 / NBRC 15346 / NCIMB 9279 / VKM B-1422 / R1)</name>
    <dbReference type="NCBI Taxonomy" id="243230"/>
    <lineage>
        <taxon>Bacteria</taxon>
        <taxon>Thermotogati</taxon>
        <taxon>Deinococcota</taxon>
        <taxon>Deinococci</taxon>
        <taxon>Deinococcales</taxon>
        <taxon>Deinococcaceae</taxon>
        <taxon>Deinococcus</taxon>
    </lineage>
</organism>
<proteinExistence type="inferred from homology"/>
<evidence type="ECO:0008006" key="6">
    <source>
        <dbReference type="Google" id="ProtNLM"/>
    </source>
</evidence>
<dbReference type="GO" id="GO:0046872">
    <property type="term" value="F:metal ion binding"/>
    <property type="evidence" value="ECO:0007669"/>
    <property type="project" value="UniProtKB-KW"/>
</dbReference>
<dbReference type="InterPro" id="IPR007837">
    <property type="entry name" value="DinB"/>
</dbReference>
<dbReference type="Gene3D" id="1.20.120.450">
    <property type="entry name" value="dinb family like domain"/>
    <property type="match status" value="1"/>
</dbReference>
<dbReference type="KEGG" id="dra:DR_0050"/>
<dbReference type="eggNOG" id="COG2318">
    <property type="taxonomic scope" value="Bacteria"/>
</dbReference>
<dbReference type="InterPro" id="IPR034660">
    <property type="entry name" value="DinB/YfiT-like"/>
</dbReference>
<dbReference type="SUPFAM" id="SSF109854">
    <property type="entry name" value="DinB/YfiT-like putative metalloenzymes"/>
    <property type="match status" value="1"/>
</dbReference>
<keyword evidence="2 3" id="KW-0479">Metal-binding</keyword>
<reference evidence="4 5" key="1">
    <citation type="journal article" date="1999" name="Science">
        <title>Genome sequence of the radioresistant bacterium Deinococcus radiodurans R1.</title>
        <authorList>
            <person name="White O."/>
            <person name="Eisen J.A."/>
            <person name="Heidelberg J.F."/>
            <person name="Hickey E.K."/>
            <person name="Peterson J.D."/>
            <person name="Dodson R.J."/>
            <person name="Haft D.H."/>
            <person name="Gwinn M.L."/>
            <person name="Nelson W.C."/>
            <person name="Richardson D.L."/>
            <person name="Moffat K.S."/>
            <person name="Qin H."/>
            <person name="Jiang L."/>
            <person name="Pamphile W."/>
            <person name="Crosby M."/>
            <person name="Shen M."/>
            <person name="Vamathevan J.J."/>
            <person name="Lam P."/>
            <person name="McDonald L."/>
            <person name="Utterback T."/>
            <person name="Zalewski C."/>
            <person name="Makarova K.S."/>
            <person name="Aravind L."/>
            <person name="Daly M.J."/>
            <person name="Minton K.W."/>
            <person name="Fleischmann R.D."/>
            <person name="Ketchum K.A."/>
            <person name="Nelson K.E."/>
            <person name="Salzberg S."/>
            <person name="Smith H.O."/>
            <person name="Venter J.C."/>
            <person name="Fraser C.M."/>
        </authorList>
    </citation>
    <scope>NUCLEOTIDE SEQUENCE [LARGE SCALE GENOMIC DNA]</scope>
    <source>
        <strain evidence="5">ATCC 13939 / DSM 20539 / JCM 16871 / LMG 4051 / NBRC 15346 / NCIMB 9279 / R1 / VKM B-1422</strain>
    </source>
</reference>
<dbReference type="EMBL" id="AE000513">
    <property type="protein sequence ID" value="AAF09651.1"/>
    <property type="molecule type" value="Genomic_DNA"/>
</dbReference>
<dbReference type="AlphaFoldDB" id="Q9RYA0"/>
<dbReference type="PANTHER" id="PTHR37302:SF1">
    <property type="entry name" value="PROTEIN DINB"/>
    <property type="match status" value="1"/>
</dbReference>
<dbReference type="PaxDb" id="243230-DR_0050"/>
<comment type="similarity">
    <text evidence="1">Belongs to the DinB family.</text>
</comment>
<dbReference type="PATRIC" id="fig|243230.17.peg.215"/>
<dbReference type="EnsemblBacteria" id="AAF09651">
    <property type="protein sequence ID" value="AAF09651"/>
    <property type="gene ID" value="DR_0050"/>
</dbReference>
<evidence type="ECO:0000256" key="1">
    <source>
        <dbReference type="ARBA" id="ARBA00008635"/>
    </source>
</evidence>
<keyword evidence="5" id="KW-1185">Reference proteome</keyword>
<sequence length="173" mass="19209">MPNNTNIDLLLESFRRNGRVNDTLLAALTPADLDLSDGRGGWTVGQHLGHLAHFRPGWLSAISPADAEGIPDVIEGTWQKFDLSERDLSKLAEAFRLGDEAALRAVQSALAEGRTFPDPHSEGTYQSNPAHFLQHIIVHDSHHRGQVLSLLRLGGRTPEQMDALDDHWAIWRE</sequence>
<dbReference type="Proteomes" id="UP000002524">
    <property type="component" value="Chromosome 1"/>
</dbReference>
<dbReference type="STRING" id="243230.DR_0050"/>
<dbReference type="HOGENOM" id="CLU_1640979_0_0_0"/>
<name>Q9RYA0_DEIRA</name>
<dbReference type="RefSeq" id="WP_010886698.1">
    <property type="nucleotide sequence ID" value="NC_001263.1"/>
</dbReference>
<protein>
    <recommendedName>
        <fullName evidence="6">Damage-inducible protein DinB</fullName>
    </recommendedName>
</protein>
<evidence type="ECO:0000256" key="2">
    <source>
        <dbReference type="ARBA" id="ARBA00022723"/>
    </source>
</evidence>
<dbReference type="InParanoid" id="Q9RYA0"/>
<evidence type="ECO:0000313" key="4">
    <source>
        <dbReference type="EMBL" id="AAF09651.1"/>
    </source>
</evidence>
<evidence type="ECO:0000313" key="5">
    <source>
        <dbReference type="Proteomes" id="UP000002524"/>
    </source>
</evidence>
<feature type="binding site" evidence="3">
    <location>
        <position position="143"/>
    </location>
    <ligand>
        <name>a divalent metal cation</name>
        <dbReference type="ChEBI" id="CHEBI:60240"/>
    </ligand>
</feature>
<dbReference type="PANTHER" id="PTHR37302">
    <property type="entry name" value="SLR1116 PROTEIN"/>
    <property type="match status" value="1"/>
</dbReference>
<feature type="binding site" evidence="3">
    <location>
        <position position="139"/>
    </location>
    <ligand>
        <name>a divalent metal cation</name>
        <dbReference type="ChEBI" id="CHEBI:60240"/>
    </ligand>
</feature>
<evidence type="ECO:0000256" key="3">
    <source>
        <dbReference type="PIRSR" id="PIRSR607837-1"/>
    </source>
</evidence>
<dbReference type="OrthoDB" id="65395at2"/>
<feature type="binding site" evidence="3">
    <location>
        <position position="50"/>
    </location>
    <ligand>
        <name>a divalent metal cation</name>
        <dbReference type="ChEBI" id="CHEBI:60240"/>
    </ligand>
</feature>